<dbReference type="EMBL" id="JBHSNS010000001">
    <property type="protein sequence ID" value="MFC5727554.1"/>
    <property type="molecule type" value="Genomic_DNA"/>
</dbReference>
<gene>
    <name evidence="1" type="ORF">ACFPQB_01400</name>
</gene>
<sequence>MEISRIRAMGLVRLAVGASLIAAPRLLTRTNDPSFALLVRTVGIRDVVLGAGSALSAKDGAALWGAVTLASDTLDVVAGAVATPSVGARGGLTAALVPVPFVAAGIWALRRHAPIAALFFGER</sequence>
<proteinExistence type="predicted"/>
<organism evidence="1 2">
    <name type="scientific">Nocardioides vastitatis</name>
    <dbReference type="NCBI Taxonomy" id="2568655"/>
    <lineage>
        <taxon>Bacteria</taxon>
        <taxon>Bacillati</taxon>
        <taxon>Actinomycetota</taxon>
        <taxon>Actinomycetes</taxon>
        <taxon>Propionibacteriales</taxon>
        <taxon>Nocardioidaceae</taxon>
        <taxon>Nocardioides</taxon>
    </lineage>
</organism>
<dbReference type="Proteomes" id="UP001596072">
    <property type="component" value="Unassembled WGS sequence"/>
</dbReference>
<name>A0ABW0ZEA0_9ACTN</name>
<reference evidence="2" key="1">
    <citation type="journal article" date="2019" name="Int. J. Syst. Evol. Microbiol.">
        <title>The Global Catalogue of Microorganisms (GCM) 10K type strain sequencing project: providing services to taxonomists for standard genome sequencing and annotation.</title>
        <authorList>
            <consortium name="The Broad Institute Genomics Platform"/>
            <consortium name="The Broad Institute Genome Sequencing Center for Infectious Disease"/>
            <person name="Wu L."/>
            <person name="Ma J."/>
        </authorList>
    </citation>
    <scope>NUCLEOTIDE SEQUENCE [LARGE SCALE GENOMIC DNA]</scope>
    <source>
        <strain evidence="2">YIM 94188</strain>
    </source>
</reference>
<protein>
    <submittedName>
        <fullName evidence="1">Uncharacterized protein</fullName>
    </submittedName>
</protein>
<keyword evidence="2" id="KW-1185">Reference proteome</keyword>
<comment type="caution">
    <text evidence="1">The sequence shown here is derived from an EMBL/GenBank/DDBJ whole genome shotgun (WGS) entry which is preliminary data.</text>
</comment>
<evidence type="ECO:0000313" key="1">
    <source>
        <dbReference type="EMBL" id="MFC5727554.1"/>
    </source>
</evidence>
<evidence type="ECO:0000313" key="2">
    <source>
        <dbReference type="Proteomes" id="UP001596072"/>
    </source>
</evidence>
<accession>A0ABW0ZEA0</accession>
<dbReference type="RefSeq" id="WP_136436397.1">
    <property type="nucleotide sequence ID" value="NZ_JBHSNS010000001.1"/>
</dbReference>